<protein>
    <submittedName>
        <fullName evidence="2">Uncharacterized protein</fullName>
    </submittedName>
</protein>
<accession>A0A0M0K2H2</accession>
<dbReference type="EMBL" id="JWZX01001734">
    <property type="protein sequence ID" value="KOO32583.1"/>
    <property type="molecule type" value="Genomic_DNA"/>
</dbReference>
<keyword evidence="1" id="KW-0812">Transmembrane</keyword>
<keyword evidence="3" id="KW-1185">Reference proteome</keyword>
<dbReference type="Proteomes" id="UP000037460">
    <property type="component" value="Unassembled WGS sequence"/>
</dbReference>
<feature type="transmembrane region" description="Helical" evidence="1">
    <location>
        <begin position="33"/>
        <end position="56"/>
    </location>
</feature>
<proteinExistence type="predicted"/>
<feature type="transmembrane region" description="Helical" evidence="1">
    <location>
        <begin position="5"/>
        <end position="21"/>
    </location>
</feature>
<name>A0A0M0K2H2_9EUKA</name>
<gene>
    <name evidence="2" type="ORF">Ctob_014826</name>
</gene>
<organism evidence="2 3">
    <name type="scientific">Chrysochromulina tobinii</name>
    <dbReference type="NCBI Taxonomy" id="1460289"/>
    <lineage>
        <taxon>Eukaryota</taxon>
        <taxon>Haptista</taxon>
        <taxon>Haptophyta</taxon>
        <taxon>Prymnesiophyceae</taxon>
        <taxon>Prymnesiales</taxon>
        <taxon>Chrysochromulinaceae</taxon>
        <taxon>Chrysochromulina</taxon>
    </lineage>
</organism>
<reference evidence="3" key="1">
    <citation type="journal article" date="2015" name="PLoS Genet.">
        <title>Genome Sequence and Transcriptome Analyses of Chrysochromulina tobin: Metabolic Tools for Enhanced Algal Fitness in the Prominent Order Prymnesiales (Haptophyceae).</title>
        <authorList>
            <person name="Hovde B.T."/>
            <person name="Deodato C.R."/>
            <person name="Hunsperger H.M."/>
            <person name="Ryken S.A."/>
            <person name="Yost W."/>
            <person name="Jha R.K."/>
            <person name="Patterson J."/>
            <person name="Monnat R.J. Jr."/>
            <person name="Barlow S.B."/>
            <person name="Starkenburg S.R."/>
            <person name="Cattolico R.A."/>
        </authorList>
    </citation>
    <scope>NUCLEOTIDE SEQUENCE</scope>
    <source>
        <strain evidence="3">CCMP291</strain>
    </source>
</reference>
<keyword evidence="1" id="KW-1133">Transmembrane helix</keyword>
<evidence type="ECO:0000313" key="3">
    <source>
        <dbReference type="Proteomes" id="UP000037460"/>
    </source>
</evidence>
<comment type="caution">
    <text evidence="2">The sequence shown here is derived from an EMBL/GenBank/DDBJ whole genome shotgun (WGS) entry which is preliminary data.</text>
</comment>
<dbReference type="AlphaFoldDB" id="A0A0M0K2H2"/>
<feature type="transmembrane region" description="Helical" evidence="1">
    <location>
        <begin position="86"/>
        <end position="111"/>
    </location>
</feature>
<feature type="transmembrane region" description="Helical" evidence="1">
    <location>
        <begin position="149"/>
        <end position="175"/>
    </location>
</feature>
<keyword evidence="1" id="KW-0472">Membrane</keyword>
<evidence type="ECO:0000256" key="1">
    <source>
        <dbReference type="SAM" id="Phobius"/>
    </source>
</evidence>
<sequence>MMACLNVVSGIILPYMAYYYYLQYGDRMCSKPVAGWLYTYAMVSATTGIIGLWANFKQLGAIAQLQRAQALPEGPEKEQATAEAMITFGSIGCIVCCILFPLGVFSFFWWVKGNFDVWGTYPRTDIRPDEPWADFKGCDADLLNAARTIYFWTYGIILFSCFSFCAVMGVVLAAAEEAAGEARAEELARRPRHGAAML</sequence>
<evidence type="ECO:0000313" key="2">
    <source>
        <dbReference type="EMBL" id="KOO32583.1"/>
    </source>
</evidence>